<dbReference type="PROSITE" id="PS00108">
    <property type="entry name" value="PROTEIN_KINASE_ST"/>
    <property type="match status" value="1"/>
</dbReference>
<keyword evidence="2 5" id="KW-0547">Nucleotide-binding</keyword>
<evidence type="ECO:0000313" key="8">
    <source>
        <dbReference type="EMBL" id="WSC14828.1"/>
    </source>
</evidence>
<feature type="compositionally biased region" description="Polar residues" evidence="6">
    <location>
        <begin position="598"/>
        <end position="609"/>
    </location>
</feature>
<dbReference type="SMART" id="SM00220">
    <property type="entry name" value="S_TKc"/>
    <property type="match status" value="1"/>
</dbReference>
<keyword evidence="9" id="KW-1185">Reference proteome</keyword>
<dbReference type="PANTHER" id="PTHR43289">
    <property type="entry name" value="MITOGEN-ACTIVATED PROTEIN KINASE KINASE KINASE 20-RELATED"/>
    <property type="match status" value="1"/>
</dbReference>
<feature type="compositionally biased region" description="Polar residues" evidence="6">
    <location>
        <begin position="661"/>
        <end position="674"/>
    </location>
</feature>
<evidence type="ECO:0000256" key="3">
    <source>
        <dbReference type="ARBA" id="ARBA00022777"/>
    </source>
</evidence>
<evidence type="ECO:0000256" key="2">
    <source>
        <dbReference type="ARBA" id="ARBA00022741"/>
    </source>
</evidence>
<gene>
    <name evidence="8" type="ORF">OIE64_19640</name>
</gene>
<feature type="compositionally biased region" description="Low complexity" evidence="6">
    <location>
        <begin position="675"/>
        <end position="689"/>
    </location>
</feature>
<feature type="region of interest" description="Disordered" evidence="6">
    <location>
        <begin position="308"/>
        <end position="511"/>
    </location>
</feature>
<keyword evidence="4 5" id="KW-0067">ATP-binding</keyword>
<proteinExistence type="predicted"/>
<evidence type="ECO:0000256" key="4">
    <source>
        <dbReference type="ARBA" id="ARBA00022840"/>
    </source>
</evidence>
<feature type="compositionally biased region" description="Low complexity" evidence="6">
    <location>
        <begin position="317"/>
        <end position="374"/>
    </location>
</feature>
<feature type="compositionally biased region" description="Pro residues" evidence="6">
    <location>
        <begin position="375"/>
        <end position="391"/>
    </location>
</feature>
<organism evidence="8 9">
    <name type="scientific">Streptomyces brevispora</name>
    <dbReference type="NCBI Taxonomy" id="887462"/>
    <lineage>
        <taxon>Bacteria</taxon>
        <taxon>Bacillati</taxon>
        <taxon>Actinomycetota</taxon>
        <taxon>Actinomycetes</taxon>
        <taxon>Kitasatosporales</taxon>
        <taxon>Streptomycetaceae</taxon>
        <taxon>Streptomyces</taxon>
    </lineage>
</organism>
<sequence length="707" mass="72912">MEKLGSVDPQRIGGYRLLGRLGAGGMGQVYLARSDRGRTVAIKLVRAELAEQQMFRDRFRQEVMAARRLGSTWTAPVLDADTDADVPWVATGYVAGPSLQATVSGRASTSSGPAPGAYGPLPERSVHILGSGLAHALRAIHAAGLIHRDLKPSNILLTIDGPRVIDFGIARALDTVTDGGLTRTGALVGSPGFMSPEQVRGERVTTACDVFCLGSVLAYASTGRLPFGAAASGVHALLFRIAQEEPDLTGVPVDLVELIQDCLRKDPGARPTTDEILDRLAEDNTSEPWLPGALIAQLGRHAVELLDSEDPQDPRDPQAAQAAQATQATQATQDLQDPQRPQDPRSAQDPASAEVPEAPGTPEAPETPADAVPQGTPPPLPAEPPTPPGHPAPDGAHAVPTVVGTQRPAAQQPGTQPPAAPAAGPPPPGTTAPGYGHPQQPAQPYPGPYPTAGPAPAPGYGYPQQQNPGPHQNPNQGYAYGYPQQPGFGTTPPYGPPYPTGTQFPEPARRRTGSTVALVAIAVLVAIGAGGSVYALMSDGGTPDPSPSRSATASPSDGSSDSASPTGPQDPSPTDDGKNIDDGKNGDQDGVPEAYLGTWSSGIDNASGHSTRELVIQQGGPGDTVLSLTAEGPTDTGGTYRCVFQADLTDKATGDEPLRVSPSTVTLGQPMSSCTPGGPTTLTLLPDGTLSRENTDTGEKLTYTKSD</sequence>
<dbReference type="PROSITE" id="PS00107">
    <property type="entry name" value="PROTEIN_KINASE_ATP"/>
    <property type="match status" value="1"/>
</dbReference>
<dbReference type="SUPFAM" id="SSF56112">
    <property type="entry name" value="Protein kinase-like (PK-like)"/>
    <property type="match status" value="1"/>
</dbReference>
<feature type="compositionally biased region" description="Pro residues" evidence="6">
    <location>
        <begin position="441"/>
        <end position="457"/>
    </location>
</feature>
<accession>A0ABZ1G4J1</accession>
<feature type="compositionally biased region" description="Basic and acidic residues" evidence="6">
    <location>
        <begin position="575"/>
        <end position="587"/>
    </location>
</feature>
<protein>
    <submittedName>
        <fullName evidence="8">Protein kinase</fullName>
    </submittedName>
</protein>
<evidence type="ECO:0000256" key="5">
    <source>
        <dbReference type="PROSITE-ProRule" id="PRU10141"/>
    </source>
</evidence>
<feature type="compositionally biased region" description="Low complexity" evidence="6">
    <location>
        <begin position="547"/>
        <end position="567"/>
    </location>
</feature>
<dbReference type="Gene3D" id="1.10.510.10">
    <property type="entry name" value="Transferase(Phosphotransferase) domain 1"/>
    <property type="match status" value="1"/>
</dbReference>
<evidence type="ECO:0000313" key="9">
    <source>
        <dbReference type="Proteomes" id="UP001330827"/>
    </source>
</evidence>
<dbReference type="EMBL" id="CP109114">
    <property type="protein sequence ID" value="WSC14828.1"/>
    <property type="molecule type" value="Genomic_DNA"/>
</dbReference>
<dbReference type="RefSeq" id="WP_326593699.1">
    <property type="nucleotide sequence ID" value="NZ_CP109114.1"/>
</dbReference>
<feature type="compositionally biased region" description="Low complexity" evidence="6">
    <location>
        <begin position="392"/>
        <end position="414"/>
    </location>
</feature>
<feature type="region of interest" description="Disordered" evidence="6">
    <location>
        <begin position="538"/>
        <end position="612"/>
    </location>
</feature>
<keyword evidence="1" id="KW-0808">Transferase</keyword>
<dbReference type="Pfam" id="PF00069">
    <property type="entry name" value="Pkinase"/>
    <property type="match status" value="1"/>
</dbReference>
<evidence type="ECO:0000256" key="1">
    <source>
        <dbReference type="ARBA" id="ARBA00022679"/>
    </source>
</evidence>
<feature type="compositionally biased region" description="Pro residues" evidence="6">
    <location>
        <begin position="415"/>
        <end position="430"/>
    </location>
</feature>
<feature type="region of interest" description="Disordered" evidence="6">
    <location>
        <begin position="653"/>
        <end position="707"/>
    </location>
</feature>
<dbReference type="GO" id="GO:0016301">
    <property type="term" value="F:kinase activity"/>
    <property type="evidence" value="ECO:0007669"/>
    <property type="project" value="UniProtKB-KW"/>
</dbReference>
<dbReference type="PANTHER" id="PTHR43289:SF34">
    <property type="entry name" value="SERINE_THREONINE-PROTEIN KINASE YBDM-RELATED"/>
    <property type="match status" value="1"/>
</dbReference>
<dbReference type="CDD" id="cd14014">
    <property type="entry name" value="STKc_PknB_like"/>
    <property type="match status" value="1"/>
</dbReference>
<reference evidence="8 9" key="1">
    <citation type="submission" date="2022-10" db="EMBL/GenBank/DDBJ databases">
        <title>The complete genomes of actinobacterial strains from the NBC collection.</title>
        <authorList>
            <person name="Joergensen T.S."/>
            <person name="Alvarez Arevalo M."/>
            <person name="Sterndorff E.B."/>
            <person name="Faurdal D."/>
            <person name="Vuksanovic O."/>
            <person name="Mourched A.-S."/>
            <person name="Charusanti P."/>
            <person name="Shaw S."/>
            <person name="Blin K."/>
            <person name="Weber T."/>
        </authorList>
    </citation>
    <scope>NUCLEOTIDE SEQUENCE [LARGE SCALE GENOMIC DNA]</scope>
    <source>
        <strain evidence="8 9">NBC 01769</strain>
    </source>
</reference>
<keyword evidence="3 8" id="KW-0418">Kinase</keyword>
<feature type="domain" description="Protein kinase" evidence="7">
    <location>
        <begin position="15"/>
        <end position="290"/>
    </location>
</feature>
<dbReference type="InterPro" id="IPR011009">
    <property type="entry name" value="Kinase-like_dom_sf"/>
</dbReference>
<feature type="compositionally biased region" description="Low complexity" evidence="6">
    <location>
        <begin position="458"/>
        <end position="492"/>
    </location>
</feature>
<feature type="binding site" evidence="5">
    <location>
        <position position="43"/>
    </location>
    <ligand>
        <name>ATP</name>
        <dbReference type="ChEBI" id="CHEBI:30616"/>
    </ligand>
</feature>
<evidence type="ECO:0000256" key="6">
    <source>
        <dbReference type="SAM" id="MobiDB-lite"/>
    </source>
</evidence>
<dbReference type="InterPro" id="IPR017441">
    <property type="entry name" value="Protein_kinase_ATP_BS"/>
</dbReference>
<evidence type="ECO:0000259" key="7">
    <source>
        <dbReference type="PROSITE" id="PS50011"/>
    </source>
</evidence>
<dbReference type="InterPro" id="IPR008271">
    <property type="entry name" value="Ser/Thr_kinase_AS"/>
</dbReference>
<name>A0ABZ1G4J1_9ACTN</name>
<dbReference type="Gene3D" id="3.30.200.20">
    <property type="entry name" value="Phosphorylase Kinase, domain 1"/>
    <property type="match status" value="1"/>
</dbReference>
<dbReference type="Proteomes" id="UP001330827">
    <property type="component" value="Chromosome"/>
</dbReference>
<dbReference type="PROSITE" id="PS50011">
    <property type="entry name" value="PROTEIN_KINASE_DOM"/>
    <property type="match status" value="1"/>
</dbReference>
<dbReference type="InterPro" id="IPR000719">
    <property type="entry name" value="Prot_kinase_dom"/>
</dbReference>
<feature type="compositionally biased region" description="Low complexity" evidence="6">
    <location>
        <begin position="431"/>
        <end position="440"/>
    </location>
</feature>